<dbReference type="InterPro" id="IPR001544">
    <property type="entry name" value="Aminotrans_IV"/>
</dbReference>
<dbReference type="InterPro" id="IPR036038">
    <property type="entry name" value="Aminotransferase-like"/>
</dbReference>
<keyword evidence="1" id="KW-0808">Transferase</keyword>
<dbReference type="Pfam" id="PF01063">
    <property type="entry name" value="Aminotran_4"/>
    <property type="match status" value="1"/>
</dbReference>
<dbReference type="InterPro" id="IPR043132">
    <property type="entry name" value="BCAT-like_C"/>
</dbReference>
<dbReference type="SUPFAM" id="SSF56752">
    <property type="entry name" value="D-aminoacid aminotransferase-like PLP-dependent enzymes"/>
    <property type="match status" value="1"/>
</dbReference>
<dbReference type="InterPro" id="IPR043131">
    <property type="entry name" value="BCAT-like_N"/>
</dbReference>
<evidence type="ECO:0000313" key="1">
    <source>
        <dbReference type="EMBL" id="UXP31087.1"/>
    </source>
</evidence>
<gene>
    <name evidence="1" type="ORF">N6H18_12075</name>
</gene>
<protein>
    <submittedName>
        <fullName evidence="1">Aminotransferase class IV</fullName>
    </submittedName>
</protein>
<dbReference type="EMBL" id="CP106679">
    <property type="protein sequence ID" value="UXP31087.1"/>
    <property type="molecule type" value="Genomic_DNA"/>
</dbReference>
<dbReference type="GO" id="GO:0008483">
    <property type="term" value="F:transaminase activity"/>
    <property type="evidence" value="ECO:0007669"/>
    <property type="project" value="UniProtKB-KW"/>
</dbReference>
<dbReference type="Gene3D" id="3.20.10.10">
    <property type="entry name" value="D-amino Acid Aminotransferase, subunit A, domain 2"/>
    <property type="match status" value="1"/>
</dbReference>
<reference evidence="1" key="1">
    <citation type="submission" date="2022-09" db="EMBL/GenBank/DDBJ databases">
        <title>Comparative genomics and taxonomic characterization of three novel marine species of genus Reichenbachiella exhibiting antioxidant and polysaccharide degradation activities.</title>
        <authorList>
            <person name="Muhammad N."/>
            <person name="Lee Y.-J."/>
            <person name="Ko J."/>
            <person name="Kim S.-G."/>
        </authorList>
    </citation>
    <scope>NUCLEOTIDE SEQUENCE</scope>
    <source>
        <strain evidence="1">BKB1-1</strain>
    </source>
</reference>
<keyword evidence="2" id="KW-1185">Reference proteome</keyword>
<evidence type="ECO:0000313" key="2">
    <source>
        <dbReference type="Proteomes" id="UP001065174"/>
    </source>
</evidence>
<dbReference type="RefSeq" id="WP_262308531.1">
    <property type="nucleotide sequence ID" value="NZ_CP106679.1"/>
</dbReference>
<keyword evidence="1" id="KW-0032">Aminotransferase</keyword>
<organism evidence="1 2">
    <name type="scientific">Reichenbachiella agarivorans</name>
    <dbReference type="NCBI Taxonomy" id="2979464"/>
    <lineage>
        <taxon>Bacteria</taxon>
        <taxon>Pseudomonadati</taxon>
        <taxon>Bacteroidota</taxon>
        <taxon>Cytophagia</taxon>
        <taxon>Cytophagales</taxon>
        <taxon>Reichenbachiellaceae</taxon>
        <taxon>Reichenbachiella</taxon>
    </lineage>
</organism>
<sequence>MYLFIETVCYLDGQPTMLALHQQRLDRTFQSYFPEAKPHQLHQLLPEIPDDSRFKCRVVYDGDSISVEYTPYLIPKIKSLRVVICDDAAYAYKSEDRSKLVELFERRGAADDVLIVKNGMVTDSYFANVAFYDGNEWFTPETCLLEGVKRKSLIMQGLLKVRAISLQDISRYEKVSLINAMLDLGEVEINVNSIILN</sequence>
<name>A0ABY6CKN3_9BACT</name>
<proteinExistence type="predicted"/>
<dbReference type="Proteomes" id="UP001065174">
    <property type="component" value="Chromosome"/>
</dbReference>
<accession>A0ABY6CKN3</accession>
<dbReference type="Gene3D" id="3.30.470.10">
    <property type="match status" value="1"/>
</dbReference>